<evidence type="ECO:0000313" key="1">
    <source>
        <dbReference type="EMBL" id="QFG09443.1"/>
    </source>
</evidence>
<dbReference type="Proteomes" id="UP000326803">
    <property type="component" value="Segment"/>
</dbReference>
<reference evidence="1 2" key="1">
    <citation type="submission" date="2019-07" db="EMBL/GenBank/DDBJ databases">
        <authorList>
            <person name="Divens A.M."/>
            <person name="Garlena R.A."/>
            <person name="Russell D.A."/>
            <person name="Pope W.H."/>
            <person name="Jacobs-Sera D."/>
            <person name="Hatfull G.F."/>
        </authorList>
    </citation>
    <scope>NUCLEOTIDE SEQUENCE [LARGE SCALE GENOMIC DNA]</scope>
</reference>
<accession>A0A5J6TF04</accession>
<proteinExistence type="predicted"/>
<evidence type="ECO:0000313" key="2">
    <source>
        <dbReference type="Proteomes" id="UP000326803"/>
    </source>
</evidence>
<dbReference type="GeneID" id="60325626"/>
<gene>
    <name evidence="1" type="primary">61</name>
    <name evidence="1" type="ORF">PBI_YUNA_61</name>
</gene>
<dbReference type="EMBL" id="MN234176">
    <property type="protein sequence ID" value="QFG09443.1"/>
    <property type="molecule type" value="Genomic_DNA"/>
</dbReference>
<keyword evidence="2" id="KW-1185">Reference proteome</keyword>
<protein>
    <submittedName>
        <fullName evidence="1">Uncharacterized protein</fullName>
    </submittedName>
</protein>
<name>A0A5J6TF04_9CAUD</name>
<sequence length="97" mass="10383">MADVSAVKGQVELLRYARAEKAKWAEVEKAAKSAIDEALGADDEGKVDGLVVVTRSRIKTSRLDGKLVKSLYPAVAAECMNTSESTRIDVADNNTEG</sequence>
<dbReference type="KEGG" id="vg:60325626"/>
<organism evidence="1 2">
    <name type="scientific">Mycobacterium phage Yuna</name>
    <dbReference type="NCBI Taxonomy" id="2599885"/>
    <lineage>
        <taxon>Viruses</taxon>
        <taxon>Duplodnaviria</taxon>
        <taxon>Heunggongvirae</taxon>
        <taxon>Uroviricota</taxon>
        <taxon>Caudoviricetes</taxon>
        <taxon>Weiservirinae</taxon>
        <taxon>Anayavirus</taxon>
        <taxon>Anayavirus yuna</taxon>
    </lineage>
</organism>
<dbReference type="RefSeq" id="YP_009954139.1">
    <property type="nucleotide sequence ID" value="NC_051629.1"/>
</dbReference>